<dbReference type="Proteomes" id="UP001148662">
    <property type="component" value="Unassembled WGS sequence"/>
</dbReference>
<name>A0ACC1TAK1_9APHY</name>
<evidence type="ECO:0000313" key="1">
    <source>
        <dbReference type="EMBL" id="KAJ3556940.1"/>
    </source>
</evidence>
<evidence type="ECO:0000313" key="2">
    <source>
        <dbReference type="Proteomes" id="UP001148662"/>
    </source>
</evidence>
<gene>
    <name evidence="1" type="ORF">NM688_g1746</name>
</gene>
<sequence>MRRSSLLIKNTMSIPLDFVRSLPAPAQDSSLGDLLREHVTDNGRVKTFLECFPGTTNPALYSPNTMREPLRHYMIRQFVESFVFPSSSPDRRLGPNDRIMVVLPTTPENGLALLALACYHTTAPVNATCTASELFEDAERLGAKAVLATRDAVERLELRNMQEKLGCEIVFLEPRSSGPTGLFDLSLMDWSDEVTVGHREKPAEPSQLHGLDDQSLVLHTSGTSGKKKVVPYTLRSLIVGTCAVVSSWDLKENDVNMNMMPLFHVGGIVRNLFAPILSGGSAIMCAGFDAAAFWSLSTEIGATWYYAAPTMHQAILNSRPDSIVPSRDTKYRLICNAAGGLLPVLAEELKNTFGATILPSYGSTECMPIASPPVSYKLERPGCSGIACGPYLSIRDPLNLERELPRGQTGAVSVRGIPTFTGYEKIADRAVPLDTSAFSSEGWFDSGDCGFMDEDGYLFITGRSKEIINRGGEVISPFEIEEAVLIVAKDRVKMTIAFSVEHDVLQEAIGVVLVPQTDAPRVSLAELQDLLKEQLHPSKWPFLIIYMDDLPKNQAGKPLPPL</sequence>
<organism evidence="1 2">
    <name type="scientific">Phlebia brevispora</name>
    <dbReference type="NCBI Taxonomy" id="194682"/>
    <lineage>
        <taxon>Eukaryota</taxon>
        <taxon>Fungi</taxon>
        <taxon>Dikarya</taxon>
        <taxon>Basidiomycota</taxon>
        <taxon>Agaricomycotina</taxon>
        <taxon>Agaricomycetes</taxon>
        <taxon>Polyporales</taxon>
        <taxon>Meruliaceae</taxon>
        <taxon>Phlebia</taxon>
    </lineage>
</organism>
<accession>A0ACC1TAK1</accession>
<reference evidence="1" key="1">
    <citation type="submission" date="2022-07" db="EMBL/GenBank/DDBJ databases">
        <title>Genome Sequence of Phlebia brevispora.</title>
        <authorList>
            <person name="Buettner E."/>
        </authorList>
    </citation>
    <scope>NUCLEOTIDE SEQUENCE</scope>
    <source>
        <strain evidence="1">MPL23</strain>
    </source>
</reference>
<keyword evidence="2" id="KW-1185">Reference proteome</keyword>
<proteinExistence type="predicted"/>
<protein>
    <submittedName>
        <fullName evidence="1">Uncharacterized protein</fullName>
    </submittedName>
</protein>
<dbReference type="EMBL" id="JANHOG010000198">
    <property type="protein sequence ID" value="KAJ3556940.1"/>
    <property type="molecule type" value="Genomic_DNA"/>
</dbReference>
<comment type="caution">
    <text evidence="1">The sequence shown here is derived from an EMBL/GenBank/DDBJ whole genome shotgun (WGS) entry which is preliminary data.</text>
</comment>